<feature type="region of interest" description="Disordered" evidence="1">
    <location>
        <begin position="564"/>
        <end position="625"/>
    </location>
</feature>
<sequence>MKYQWGAILALCGHAVASAQQAPILTVTQRINTGTCVPYGANAGLGTSTGPAIRTATGTGSSGGSTGVAIAVSVVNSNSGEIYGLRGCYSTPISGNILDGQSIVTTEMTLTYCATFCQGSSNYFAIQNGNQCMCGVATPATAIVDLGECSTGCVGNAAESCGAFRYAIIYSSSSTPAGSTSDIVYTTTNSQGSTIIMTSTSVAPVTVPSYSTSVSVYTTTNSYGSTVVTSSTKVVPVPVPSYSSSVSVYTTTNSQGSTVVTSSTAVVPVSSPIRSAIVTVVTTTNSQGSVVTTTMTSTSTAEPTLCPGGSGTTYVDADGDVYEIECGVSYPGSDLPAVHTDTFSACILACSNWVPEASVAGGATCVAASWGEGNPGGNCYRKYAIGEVNPTNGGFDSCRLVSYTPSKPPTTITTGSGATSTSSQTRSSSPISSAIVTVVTTTNGQGSVVTTTMTSTSTAEPTLCPGGSGTTYVDADGNVYEIECGVSYPGSDLPAVHTDTFSACILACSNWVPQASVAGGATCVAASWGEGNPGGNCYRKYAIGEVNPTNGGFDSCRLVSYTPSEPPTTITTGSGATLTSSQTRSSSTTSTSSSPRGSGTTPISSSPGGSGITSTSSIGTSTTTTSTSTINSLAAESPCPSADGTVYSTSFNSYDIDCRVSFPGNDLIAVHYDTFIACLGACDTYLPNSTIAGGASCVAASWGQGNVGGNCYLKYAITEELFNDGGFCSGQQTNYNPPMVLSSTRSGSSGTTTSSASSSSSAAPTTSTSSTTTTSTSTRPTTTSTSTSTSSSVISSSTSSPSAATSPSTTTSATVTVISTAASPTNPGYTPASTPVCPAANNTQYTDFAGSVYNIKCGLQINGKNLQAVHADTFDACIEYCDILSGCAGTTYLNGAAATNTNCYPYSQFSSYNTNSPRGVYSAVLANGGTTPGSIDSQSLCPALNGSEFKDPAGYTYRIGCDLELNGADLAPAVTPDLSGCLQFCDTYATCVGVDFGPGANTVGNGYNCYPKSSVTSITYVGGNQFAQLISGP</sequence>
<keyword evidence="5" id="KW-1185">Reference proteome</keyword>
<keyword evidence="2" id="KW-0732">Signal</keyword>
<reference evidence="5" key="1">
    <citation type="submission" date="2017-03" db="EMBL/GenBank/DDBJ databases">
        <authorList>
            <person name="Sharma R."/>
            <person name="Thines M."/>
        </authorList>
    </citation>
    <scope>NUCLEOTIDE SEQUENCE [LARGE SCALE GENOMIC DNA]</scope>
</reference>
<name>A0A1W5CXS0_9LECA</name>
<evidence type="ECO:0000259" key="3">
    <source>
        <dbReference type="PROSITE" id="PS51212"/>
    </source>
</evidence>
<evidence type="ECO:0000313" key="5">
    <source>
        <dbReference type="Proteomes" id="UP000192927"/>
    </source>
</evidence>
<dbReference type="InterPro" id="IPR002889">
    <property type="entry name" value="WSC_carb-bd"/>
</dbReference>
<feature type="region of interest" description="Disordered" evidence="1">
    <location>
        <begin position="409"/>
        <end position="429"/>
    </location>
</feature>
<evidence type="ECO:0000256" key="1">
    <source>
        <dbReference type="SAM" id="MobiDB-lite"/>
    </source>
</evidence>
<feature type="domain" description="WSC" evidence="3">
    <location>
        <begin position="82"/>
        <end position="173"/>
    </location>
</feature>
<dbReference type="EMBL" id="FWEW01000787">
    <property type="protein sequence ID" value="SLM35664.1"/>
    <property type="molecule type" value="Genomic_DNA"/>
</dbReference>
<feature type="chain" id="PRO_5013207218" evidence="2">
    <location>
        <begin position="20"/>
        <end position="1033"/>
    </location>
</feature>
<feature type="compositionally biased region" description="Low complexity" evidence="1">
    <location>
        <begin position="742"/>
        <end position="811"/>
    </location>
</feature>
<accession>A0A1W5CXS0</accession>
<evidence type="ECO:0000313" key="4">
    <source>
        <dbReference type="EMBL" id="SLM35664.1"/>
    </source>
</evidence>
<dbReference type="SMART" id="SM00321">
    <property type="entry name" value="WSC"/>
    <property type="match status" value="1"/>
</dbReference>
<feature type="compositionally biased region" description="Low complexity" evidence="1">
    <location>
        <begin position="568"/>
        <end position="625"/>
    </location>
</feature>
<evidence type="ECO:0000256" key="2">
    <source>
        <dbReference type="SAM" id="SignalP"/>
    </source>
</evidence>
<feature type="region of interest" description="Disordered" evidence="1">
    <location>
        <begin position="738"/>
        <end position="811"/>
    </location>
</feature>
<dbReference type="Pfam" id="PF01822">
    <property type="entry name" value="WSC"/>
    <property type="match status" value="1"/>
</dbReference>
<protein>
    <submittedName>
        <fullName evidence="4">PAN-4 domain</fullName>
    </submittedName>
</protein>
<dbReference type="AlphaFoldDB" id="A0A1W5CXS0"/>
<proteinExistence type="predicted"/>
<dbReference type="PROSITE" id="PS51212">
    <property type="entry name" value="WSC"/>
    <property type="match status" value="1"/>
</dbReference>
<organism evidence="4 5">
    <name type="scientific">Lasallia pustulata</name>
    <dbReference type="NCBI Taxonomy" id="136370"/>
    <lineage>
        <taxon>Eukaryota</taxon>
        <taxon>Fungi</taxon>
        <taxon>Dikarya</taxon>
        <taxon>Ascomycota</taxon>
        <taxon>Pezizomycotina</taxon>
        <taxon>Lecanoromycetes</taxon>
        <taxon>OSLEUM clade</taxon>
        <taxon>Umbilicariomycetidae</taxon>
        <taxon>Umbilicariales</taxon>
        <taxon>Umbilicariaceae</taxon>
        <taxon>Lasallia</taxon>
    </lineage>
</organism>
<feature type="signal peptide" evidence="2">
    <location>
        <begin position="1"/>
        <end position="19"/>
    </location>
</feature>
<dbReference type="Proteomes" id="UP000192927">
    <property type="component" value="Unassembled WGS sequence"/>
</dbReference>